<evidence type="ECO:0000313" key="2">
    <source>
        <dbReference type="Proteomes" id="UP000240819"/>
    </source>
</evidence>
<organism evidence="1 2">
    <name type="scientific">Vibrio phage Ceto</name>
    <dbReference type="NCBI Taxonomy" id="2570300"/>
    <lineage>
        <taxon>Viruses</taxon>
        <taxon>Duplodnaviria</taxon>
        <taxon>Heunggongvirae</taxon>
        <taxon>Uroviricota</taxon>
        <taxon>Caudoviricetes</taxon>
        <taxon>Demerecviridae</taxon>
        <taxon>Ermolyevavirinae</taxon>
        <taxon>Cetovirus</taxon>
        <taxon>Cetovirus ceto</taxon>
    </lineage>
</organism>
<name>A0A2H5BGD5_9CAUD</name>
<evidence type="ECO:0008006" key="3">
    <source>
        <dbReference type="Google" id="ProtNLM"/>
    </source>
</evidence>
<dbReference type="Proteomes" id="UP000240819">
    <property type="component" value="Segment"/>
</dbReference>
<gene>
    <name evidence="1" type="ORF">CETO_34</name>
</gene>
<reference evidence="1 2" key="1">
    <citation type="submission" date="2017-12" db="EMBL/GenBank/DDBJ databases">
        <authorList>
            <person name="Lestochi C.V."/>
            <person name="Miller K.C."/>
            <person name="Miller J.S."/>
            <person name="Stanton M.L."/>
            <person name="Broussard G.W."/>
        </authorList>
    </citation>
    <scope>NUCLEOTIDE SEQUENCE [LARGE SCALE GENOMIC DNA]</scope>
</reference>
<sequence>MIKDLKTYIETVNKSATSSVSGAEDTKVLALRSATLKGSALLAMLPDVTLTGKYTDIPFLHLPSDMDTIYSVGGIQVEKELLSASATLVDETTEDASPNLEAALDTILTSQARLKLEKYLADKLTTPTPTAGASSKNFATIVDTIKKFPSQALSIEGQFIAVTSPMTYFALLSTMDNAHREMVKQGIIKLVPLYGVADDALVVLHTQGVAFGFQIYNLEKDREASKGSTDLIVNVAAGFGYDRDYIKHVKLS</sequence>
<proteinExistence type="predicted"/>
<dbReference type="EMBL" id="MG649966">
    <property type="protein sequence ID" value="AUG85041.1"/>
    <property type="molecule type" value="Genomic_DNA"/>
</dbReference>
<evidence type="ECO:0000313" key="1">
    <source>
        <dbReference type="EMBL" id="AUG85041.1"/>
    </source>
</evidence>
<accession>A0A2H5BGD5</accession>
<keyword evidence="2" id="KW-1185">Reference proteome</keyword>
<protein>
    <recommendedName>
        <fullName evidence="3">Major capsid protein</fullName>
    </recommendedName>
</protein>